<dbReference type="Pfam" id="PF00439">
    <property type="entry name" value="Bromodomain"/>
    <property type="match status" value="1"/>
</dbReference>
<keyword evidence="5" id="KW-0378">Hydrolase</keyword>
<keyword evidence="6" id="KW-1185">Reference proteome</keyword>
<evidence type="ECO:0000259" key="4">
    <source>
        <dbReference type="PROSITE" id="PS50014"/>
    </source>
</evidence>
<dbReference type="PANTHER" id="PTHR33418:SF1">
    <property type="entry name" value="HELICASE-ASSOCIATED DOMAIN-CONTAINING PROTEIN"/>
    <property type="match status" value="1"/>
</dbReference>
<name>A0AAD9D4Z1_9STRA</name>
<dbReference type="InterPro" id="IPR005114">
    <property type="entry name" value="Helicase_assoc"/>
</dbReference>
<dbReference type="AlphaFoldDB" id="A0AAD9D4Z1"/>
<accession>A0AAD9D4Z1</accession>
<evidence type="ECO:0000313" key="6">
    <source>
        <dbReference type="Proteomes" id="UP001224775"/>
    </source>
</evidence>
<organism evidence="5 6">
    <name type="scientific">Skeletonema marinoi</name>
    <dbReference type="NCBI Taxonomy" id="267567"/>
    <lineage>
        <taxon>Eukaryota</taxon>
        <taxon>Sar</taxon>
        <taxon>Stramenopiles</taxon>
        <taxon>Ochrophyta</taxon>
        <taxon>Bacillariophyta</taxon>
        <taxon>Coscinodiscophyceae</taxon>
        <taxon>Thalassiosirophycidae</taxon>
        <taxon>Thalassiosirales</taxon>
        <taxon>Skeletonemataceae</taxon>
        <taxon>Skeletonema</taxon>
        <taxon>Skeletonema marinoi-dohrnii complex</taxon>
    </lineage>
</organism>
<protein>
    <submittedName>
        <fullName evidence="5">Helicase-associated domain-containing protein</fullName>
    </submittedName>
</protein>
<dbReference type="PROSITE" id="PS50014">
    <property type="entry name" value="BROMODOMAIN_2"/>
    <property type="match status" value="1"/>
</dbReference>
<dbReference type="EMBL" id="JATAAI010000042">
    <property type="protein sequence ID" value="KAK1733992.1"/>
    <property type="molecule type" value="Genomic_DNA"/>
</dbReference>
<reference evidence="5" key="1">
    <citation type="submission" date="2023-06" db="EMBL/GenBank/DDBJ databases">
        <title>Survivors Of The Sea: Transcriptome response of Skeletonema marinoi to long-term dormancy.</title>
        <authorList>
            <person name="Pinder M.I.M."/>
            <person name="Kourtchenko O."/>
            <person name="Robertson E.K."/>
            <person name="Larsson T."/>
            <person name="Maumus F."/>
            <person name="Osuna-Cruz C.M."/>
            <person name="Vancaester E."/>
            <person name="Stenow R."/>
            <person name="Vandepoele K."/>
            <person name="Ploug H."/>
            <person name="Bruchert V."/>
            <person name="Godhe A."/>
            <person name="Topel M."/>
        </authorList>
    </citation>
    <scope>NUCLEOTIDE SEQUENCE</scope>
    <source>
        <strain evidence="5">R05AC</strain>
    </source>
</reference>
<dbReference type="InterPro" id="IPR036427">
    <property type="entry name" value="Bromodomain-like_sf"/>
</dbReference>
<evidence type="ECO:0000256" key="3">
    <source>
        <dbReference type="SAM" id="MobiDB-lite"/>
    </source>
</evidence>
<dbReference type="Pfam" id="PF03457">
    <property type="entry name" value="HA"/>
    <property type="match status" value="1"/>
</dbReference>
<dbReference type="Proteomes" id="UP001224775">
    <property type="component" value="Unassembled WGS sequence"/>
</dbReference>
<dbReference type="Gene3D" id="1.20.920.10">
    <property type="entry name" value="Bromodomain-like"/>
    <property type="match status" value="1"/>
</dbReference>
<keyword evidence="5" id="KW-0347">Helicase</keyword>
<evidence type="ECO:0000256" key="2">
    <source>
        <dbReference type="PROSITE-ProRule" id="PRU00035"/>
    </source>
</evidence>
<dbReference type="SMART" id="SM00297">
    <property type="entry name" value="BROMO"/>
    <property type="match status" value="1"/>
</dbReference>
<sequence>MGEELANKFYAFGDKKIRSAYADYKGCSDFATCCALLSMISEILTKLKNYDYGYYFSEPVDMESVTDYLDFVDTPMDYNIISERLESGTYADHIISTDGEKSIMEDILLHVLCDIDRVHRNCKVYNEQGACGTKAILRVGEIHRSKWNAFFRQYIADRLPEKVQDDYHDFRQKGEFGGKGSAAKRKKRRSSQGEEQRKSKRAKQDASTSALLLSAGQVSALEHVIFASPAVLQQESDAEDAKAQASLGDASSFSASISTELSKSFGPERVSSTLMDGTKVSTRSTASKTESTANQKSWFERLRDLKVYKISHGTAVCTPAVNEKLYHWRLRQRKRYHLTLNRLPQLRSEESQAVLNGRNEDRQWLLTVPEMKGVYSLSSTPMTTIKPRNFAFNSTDGWSIPFIREEDVSPDNQTAALLRTQHELTLYGPASSRGSPRNYWNWYRTSLFWDECMEGLRFFYDEHQHTIVPRSDPEPIFPLWVESQRAKYLLQQDGVWSGLTPDQINALKDAKIADFSTLCEDDDDMEGDANSYSPDYEEGRHGRKMNVDSESKKSWGAHLNDFKVWYQNLSDEEKPHASDLLAQTDWSDYSWCWRQCHAASALLCGTPNVKGITMSVKKLKLLARAGFFRAFPYNGRESLVDEDDYEGNTAFDSTFHTLEDFSIKYGSTHIPDWYDCDAAFRMWISALHNGIVNFAKGDSCVLSTPQIEKLILIGFCNDRDDLSNLSRGDVIWLKNLFELKRYRDLFGDCNVPNDFPHLHEWVNEQKELFRLTRAGKRDMIHASRLEMLRDAGVDFFTGECLPNTVSENEVRSFCQFISSPDNIPADDNSTQNDLYWKGRQFNKDFEALKSRGTSSVLANEHEELYRWFVERRGKLLLLQKKSNDGSLWDNYFERLAMFKAAEGHLNIPDDYPDKSLLMWLSRQQDILHLYSAGQPLEILPTQLKKLIAIGVCESKRMGPAVKMSSRTMKRKFPSKKLVLG</sequence>
<comment type="caution">
    <text evidence="5">The sequence shown here is derived from an EMBL/GenBank/DDBJ whole genome shotgun (WGS) entry which is preliminary data.</text>
</comment>
<dbReference type="CDD" id="cd04369">
    <property type="entry name" value="Bromodomain"/>
    <property type="match status" value="1"/>
</dbReference>
<gene>
    <name evidence="5" type="ORF">QTG54_015250</name>
</gene>
<dbReference type="SUPFAM" id="SSF47370">
    <property type="entry name" value="Bromodomain"/>
    <property type="match status" value="1"/>
</dbReference>
<evidence type="ECO:0000313" key="5">
    <source>
        <dbReference type="EMBL" id="KAK1733992.1"/>
    </source>
</evidence>
<evidence type="ECO:0000256" key="1">
    <source>
        <dbReference type="ARBA" id="ARBA00023117"/>
    </source>
</evidence>
<dbReference type="GO" id="GO:0004386">
    <property type="term" value="F:helicase activity"/>
    <property type="evidence" value="ECO:0007669"/>
    <property type="project" value="UniProtKB-KW"/>
</dbReference>
<feature type="compositionally biased region" description="Polar residues" evidence="3">
    <location>
        <begin position="270"/>
        <end position="292"/>
    </location>
</feature>
<feature type="region of interest" description="Disordered" evidence="3">
    <location>
        <begin position="171"/>
        <end position="207"/>
    </location>
</feature>
<dbReference type="PANTHER" id="PTHR33418">
    <property type="entry name" value="HELICASE-ASSOCIATED"/>
    <property type="match status" value="1"/>
</dbReference>
<keyword evidence="5" id="KW-0547">Nucleotide-binding</keyword>
<dbReference type="InterPro" id="IPR001487">
    <property type="entry name" value="Bromodomain"/>
</dbReference>
<feature type="region of interest" description="Disordered" evidence="3">
    <location>
        <begin position="268"/>
        <end position="292"/>
    </location>
</feature>
<keyword evidence="5" id="KW-0067">ATP-binding</keyword>
<feature type="domain" description="Bromo" evidence="4">
    <location>
        <begin position="48"/>
        <end position="133"/>
    </location>
</feature>
<keyword evidence="1 2" id="KW-0103">Bromodomain</keyword>
<proteinExistence type="predicted"/>